<evidence type="ECO:0000313" key="1">
    <source>
        <dbReference type="EMBL" id="AII86143.1"/>
    </source>
</evidence>
<dbReference type="Proteomes" id="UP000028680">
    <property type="component" value="Chromosome"/>
</dbReference>
<name>A0AAN0RH99_9RHOB</name>
<dbReference type="Gene3D" id="3.40.50.150">
    <property type="entry name" value="Vaccinia Virus protein VP39"/>
    <property type="match status" value="1"/>
</dbReference>
<dbReference type="InterPro" id="IPR029063">
    <property type="entry name" value="SAM-dependent_MTases_sf"/>
</dbReference>
<reference evidence="1 2" key="1">
    <citation type="journal article" date="2014" name="ISME J.">
        <title>Adaptation of an abundant Roseobacter RCA organism to pelagic systems revealed by genomic and transcriptomic analyses.</title>
        <authorList>
            <person name="Voget S."/>
            <person name="Wemheuer B."/>
            <person name="Brinkhoff T."/>
            <person name="Vollmers J."/>
            <person name="Dietrich S."/>
            <person name="Giebel H.A."/>
            <person name="Beardsley C."/>
            <person name="Sardemann C."/>
            <person name="Bakenhus I."/>
            <person name="Billerbeck S."/>
            <person name="Daniel R."/>
            <person name="Simon M."/>
        </authorList>
    </citation>
    <scope>NUCLEOTIDE SEQUENCE [LARGE SCALE GENOMIC DNA]</scope>
    <source>
        <strain evidence="1 2">RCA23</strain>
    </source>
</reference>
<organism evidence="1 2">
    <name type="scientific">Planktomarina temperata RCA23</name>
    <dbReference type="NCBI Taxonomy" id="666509"/>
    <lineage>
        <taxon>Bacteria</taxon>
        <taxon>Pseudomonadati</taxon>
        <taxon>Pseudomonadota</taxon>
        <taxon>Alphaproteobacteria</taxon>
        <taxon>Rhodobacterales</taxon>
        <taxon>Paracoccaceae</taxon>
        <taxon>Planktomarina</taxon>
    </lineage>
</organism>
<keyword evidence="2" id="KW-1185">Reference proteome</keyword>
<proteinExistence type="predicted"/>
<evidence type="ECO:0000313" key="2">
    <source>
        <dbReference type="Proteomes" id="UP000028680"/>
    </source>
</evidence>
<accession>A0AAN0RH99</accession>
<sequence>MNPPYFAAEASSISPEAGRASGRSEQVALSHWVDMAAKRLRPKGYLTVIQRAERLPDLLAALEGCLGSIVVQPLAPRAGRPAHLILLRARKSGRAAFQLLSAQSLHSGDEHIQGQPDYAPEVSAILRDGVAFSWRN</sequence>
<dbReference type="AlphaFoldDB" id="A0AAN0RH99"/>
<gene>
    <name evidence="1" type="ORF">RCA23_c05840</name>
</gene>
<evidence type="ECO:0008006" key="3">
    <source>
        <dbReference type="Google" id="ProtNLM"/>
    </source>
</evidence>
<dbReference type="EMBL" id="CP003984">
    <property type="protein sequence ID" value="AII86143.1"/>
    <property type="molecule type" value="Genomic_DNA"/>
</dbReference>
<dbReference type="KEGG" id="ptp:RCA23_c05840"/>
<protein>
    <recommendedName>
        <fullName evidence="3">Methyltransferase</fullName>
    </recommendedName>
</protein>